<feature type="compositionally biased region" description="Basic residues" evidence="1">
    <location>
        <begin position="2545"/>
        <end position="2554"/>
    </location>
</feature>
<accession>A0A8S4NM37</accession>
<feature type="compositionally biased region" description="Polar residues" evidence="1">
    <location>
        <begin position="173"/>
        <end position="188"/>
    </location>
</feature>
<evidence type="ECO:0008006" key="6">
    <source>
        <dbReference type="Google" id="ProtNLM"/>
    </source>
</evidence>
<dbReference type="InterPro" id="IPR046460">
    <property type="entry name" value="UNC80_C"/>
</dbReference>
<feature type="compositionally biased region" description="Acidic residues" evidence="1">
    <location>
        <begin position="829"/>
        <end position="840"/>
    </location>
</feature>
<dbReference type="GO" id="GO:0055080">
    <property type="term" value="P:monoatomic cation homeostasis"/>
    <property type="evidence" value="ECO:0007669"/>
    <property type="project" value="TreeGrafter"/>
</dbReference>
<organism evidence="4 5">
    <name type="scientific">Owenia fusiformis</name>
    <name type="common">Polychaete worm</name>
    <dbReference type="NCBI Taxonomy" id="6347"/>
    <lineage>
        <taxon>Eukaryota</taxon>
        <taxon>Metazoa</taxon>
        <taxon>Spiralia</taxon>
        <taxon>Lophotrochozoa</taxon>
        <taxon>Annelida</taxon>
        <taxon>Polychaeta</taxon>
        <taxon>Sedentaria</taxon>
        <taxon>Canalipalpata</taxon>
        <taxon>Sabellida</taxon>
        <taxon>Oweniida</taxon>
        <taxon>Oweniidae</taxon>
        <taxon>Owenia</taxon>
    </lineage>
</organism>
<feature type="compositionally biased region" description="Polar residues" evidence="1">
    <location>
        <begin position="701"/>
        <end position="715"/>
    </location>
</feature>
<feature type="domain" description="Protein UNC80 central region" evidence="2">
    <location>
        <begin position="691"/>
        <end position="1198"/>
    </location>
</feature>
<feature type="compositionally biased region" description="Low complexity" evidence="1">
    <location>
        <begin position="2679"/>
        <end position="2692"/>
    </location>
</feature>
<feature type="region of interest" description="Disordered" evidence="1">
    <location>
        <begin position="2507"/>
        <end position="2563"/>
    </location>
</feature>
<feature type="domain" description="Protein UNC80 central region" evidence="2">
    <location>
        <begin position="576"/>
        <end position="666"/>
    </location>
</feature>
<evidence type="ECO:0000256" key="1">
    <source>
        <dbReference type="SAM" id="MobiDB-lite"/>
    </source>
</evidence>
<gene>
    <name evidence="4" type="ORF">OFUS_LOCUS8345</name>
</gene>
<feature type="domain" description="Protein UNC80 central region" evidence="2">
    <location>
        <begin position="300"/>
        <end position="566"/>
    </location>
</feature>
<comment type="caution">
    <text evidence="4">The sequence shown here is derived from an EMBL/GenBank/DDBJ whole genome shotgun (WGS) entry which is preliminary data.</text>
</comment>
<feature type="compositionally biased region" description="Basic and acidic residues" evidence="1">
    <location>
        <begin position="76"/>
        <end position="85"/>
    </location>
</feature>
<dbReference type="Pfam" id="PF19424">
    <property type="entry name" value="UNC80"/>
    <property type="match status" value="3"/>
</dbReference>
<dbReference type="SUPFAM" id="SSF48371">
    <property type="entry name" value="ARM repeat"/>
    <property type="match status" value="1"/>
</dbReference>
<feature type="compositionally biased region" description="Polar residues" evidence="1">
    <location>
        <begin position="511"/>
        <end position="531"/>
    </location>
</feature>
<feature type="region of interest" description="Disordered" evidence="1">
    <location>
        <begin position="76"/>
        <end position="144"/>
    </location>
</feature>
<dbReference type="Proteomes" id="UP000749559">
    <property type="component" value="Unassembled WGS sequence"/>
</dbReference>
<feature type="non-terminal residue" evidence="4">
    <location>
        <position position="1"/>
    </location>
</feature>
<feature type="region of interest" description="Disordered" evidence="1">
    <location>
        <begin position="2602"/>
        <end position="2744"/>
    </location>
</feature>
<dbReference type="GO" id="GO:0034703">
    <property type="term" value="C:cation channel complex"/>
    <property type="evidence" value="ECO:0007669"/>
    <property type="project" value="TreeGrafter"/>
</dbReference>
<dbReference type="PANTHER" id="PTHR31781:SF1">
    <property type="entry name" value="PROTEIN UNC-80 HOMOLOG"/>
    <property type="match status" value="1"/>
</dbReference>
<feature type="domain" description="Protein UNC80 C-terminal" evidence="3">
    <location>
        <begin position="1199"/>
        <end position="1729"/>
    </location>
</feature>
<feature type="region of interest" description="Disordered" evidence="1">
    <location>
        <begin position="2446"/>
        <end position="2468"/>
    </location>
</feature>
<evidence type="ECO:0000259" key="2">
    <source>
        <dbReference type="Pfam" id="PF19424"/>
    </source>
</evidence>
<dbReference type="PANTHER" id="PTHR31781">
    <property type="entry name" value="UNC80"/>
    <property type="match status" value="1"/>
</dbReference>
<name>A0A8S4NM37_OWEFU</name>
<feature type="compositionally biased region" description="Polar residues" evidence="1">
    <location>
        <begin position="2695"/>
        <end position="2705"/>
    </location>
</feature>
<feature type="compositionally biased region" description="Basic residues" evidence="1">
    <location>
        <begin position="130"/>
        <end position="144"/>
    </location>
</feature>
<feature type="compositionally biased region" description="Basic residues" evidence="1">
    <location>
        <begin position="616"/>
        <end position="631"/>
    </location>
</feature>
<feature type="region of interest" description="Disordered" evidence="1">
    <location>
        <begin position="173"/>
        <end position="228"/>
    </location>
</feature>
<feature type="compositionally biased region" description="Basic and acidic residues" evidence="1">
    <location>
        <begin position="895"/>
        <end position="924"/>
    </location>
</feature>
<keyword evidence="5" id="KW-1185">Reference proteome</keyword>
<feature type="region of interest" description="Disordered" evidence="1">
    <location>
        <begin position="895"/>
        <end position="939"/>
    </location>
</feature>
<feature type="compositionally biased region" description="Polar residues" evidence="1">
    <location>
        <begin position="2514"/>
        <end position="2530"/>
    </location>
</feature>
<dbReference type="EMBL" id="CAIIXF020000004">
    <property type="protein sequence ID" value="CAH1781834.1"/>
    <property type="molecule type" value="Genomic_DNA"/>
</dbReference>
<dbReference type="InterPro" id="IPR045852">
    <property type="entry name" value="UNC80_central"/>
</dbReference>
<feature type="compositionally biased region" description="Basic and acidic residues" evidence="1">
    <location>
        <begin position="676"/>
        <end position="688"/>
    </location>
</feature>
<reference evidence="4" key="1">
    <citation type="submission" date="2022-03" db="EMBL/GenBank/DDBJ databases">
        <authorList>
            <person name="Martin C."/>
        </authorList>
    </citation>
    <scope>NUCLEOTIDE SEQUENCE</scope>
</reference>
<dbReference type="GO" id="GO:0030424">
    <property type="term" value="C:axon"/>
    <property type="evidence" value="ECO:0007669"/>
    <property type="project" value="TreeGrafter"/>
</dbReference>
<feature type="compositionally biased region" description="Basic and acidic residues" evidence="1">
    <location>
        <begin position="804"/>
        <end position="815"/>
    </location>
</feature>
<dbReference type="InterPro" id="IPR016024">
    <property type="entry name" value="ARM-type_fold"/>
</dbReference>
<feature type="region of interest" description="Disordered" evidence="1">
    <location>
        <begin position="593"/>
        <end position="744"/>
    </location>
</feature>
<feature type="region of interest" description="Disordered" evidence="1">
    <location>
        <begin position="1832"/>
        <end position="1852"/>
    </location>
</feature>
<evidence type="ECO:0000313" key="4">
    <source>
        <dbReference type="EMBL" id="CAH1781834.1"/>
    </source>
</evidence>
<evidence type="ECO:0000259" key="3">
    <source>
        <dbReference type="Pfam" id="PF20262"/>
    </source>
</evidence>
<dbReference type="Pfam" id="PF20262">
    <property type="entry name" value="UNC80_C"/>
    <property type="match status" value="1"/>
</dbReference>
<protein>
    <recommendedName>
        <fullName evidence="6">UNC80</fullName>
    </recommendedName>
</protein>
<feature type="region of interest" description="Disordered" evidence="1">
    <location>
        <begin position="800"/>
        <end position="840"/>
    </location>
</feature>
<dbReference type="GO" id="GO:0005261">
    <property type="term" value="F:monoatomic cation channel activity"/>
    <property type="evidence" value="ECO:0007669"/>
    <property type="project" value="TreeGrafter"/>
</dbReference>
<feature type="region of interest" description="Disordered" evidence="1">
    <location>
        <begin position="503"/>
        <end position="538"/>
    </location>
</feature>
<feature type="region of interest" description="Disordered" evidence="1">
    <location>
        <begin position="556"/>
        <end position="578"/>
    </location>
</feature>
<proteinExistence type="predicted"/>
<sequence>SIGGVGMRGVEGVLIANILKSLVTRFMDSYNELHSHENLSMYCDVKQLICYIKEAHGGTFRRVALSGLLDSIVRDRKPEPQKEASPETPQPVIKEMITKPVRRTQSAVSDFGGEDRSSSPHMEGGDTVPRKSRRSIFQKRNKKHFASNTIAVSDTEILDEYRIHGRLSPRTSISATEDDYTGSSNPTTPKRKFSKFQLSRTWKKSSKSDHEDDSANESMTPDLQRQNRNGIDFHNRKGRMSFKTAGHATLSFLSARRRLEDGIKNFGRRLSKRGSIEDDMAHRVGGDLINSLGTEASIIKERKLVNSYAVKSGMFRFNFLLDCCTPGSVPDPPLIAAMLDLEAPIVARAALLLECAHFVHRCNKGDWPQWMRLNLPSFRQTAQLHSRGQTSAYKRNLAAQRQAARMFHMWGEAIGTRLEEILKIEKMDIFTLLSQIRDDSKKRELRNEDDEEDFLDEATVNHSGSDCPYALKMIACQVLLEITTFLRETYQYLPKSKLPKQERWDKPVSRRYSTAQMSSPGHSDKSITSPTGDPPQGFRERKISFAVLDDQESVMSTLAPPSGQKAADTISESGSISPSERKISFAIMGTSCERSDSLHSSTTTLSMPEGGEERKAARRLAQGRKLLKMRRGSITEKITAQHNASLKRQRSLKLKQEGGSGGGSVENESEAATAEPKPEREAKPEKTPFSRKSIKLKRPKSQATQGSEKVQSHQGPQVAHLTVHRTHTEPDHSPVESTSDLSPDEAVRENLLEDYRRPSAPFSQVQKIQQSLRRKSEHLLSPLRTGIKRMGSLTNRKVSIQSTKSERSDEDHTFDDYTEAPPLVTTTDEPQDSPEVEEEIDYSQNMPWIKIVVRLANTSNFVCDHQNYCNPNCYERQRRSCCRLMAAVKHVHESRAEDEAQVKERGHIESRRDTLKDKFKRRESMFQPSSPTRRRESTPLLNKISAADVTLLRSKLNSMERKKNQEQQEPVIPDTPMQTYLKSQVQNLTQNPMSIFIKAAPILPEDVFANILPVAWELLLENDQELAAASASVFLISAVKAPEQVQDIMTKELAHEDTTQRINALLRYEALWRYRYQVWPRMEDGANLMFKLPPPSIDFVLPSPTIGLPSLPIVDPPWTPHFKTKVEEVTVTQDESKSFVTATTTRRKQQIEMIHKALLAEEDRKREARENFPLTTVAIAQQAAYEPALHHVTEEHEEGDEERTEHTHSHHMQMAQHFFPSCISMAVLPIIHLLEDVEVNPDGISVCEVAEKVIHQCLVEEPQLFFKHFLEKLTNKSKQEELLYLLRKLLLHMPELPSQTAHMLFNYLLGFIMFYVRSPTEGGQDAIGSAMSVIWLVVPSVHGIFFKDLKQTLKKEQCDPTLMITANVPSTKKVIVHGPDLSSIPSQFPVREDTQFIAVLQDSLEFFNIPENEHNAYFLIDTKSHQMHNLDSYVRDFYFFRRNFYPQLTMIHMNPEEAFKTLQKQALTLKTVEIGKVLFSKAILDGTPANQLSTHVSFIHEELTKLPSFPRKALEADFGLYKGSLHKEVGGVDMIHKYVWTKLINTLFSSMSSTTTWTCDLTLFLNAVNGTLLLHCEDSAMVRLCLSVFINASRRFKHVFATNGYLFIMPNMLRVYSNYQTNPQLCKAIEFACKQFYILHRKPFILQMFGSIAPILDMDIDAEFGDCNKVLPETLFDLLVALSKSSCPDELDILDLIEGEKPLKALDFCYEDEPDSFSMSDAIDLCVTVDFCYEDEPDSFSMSDAIDLCVTVVAYASDSLRSQQMLTILEAIVPYYLKQSQALTLKRDTPVSARSEMDMIQELSISMRALVVNCEALTRNLSGPKHIDVATSNLKPTHNHSNHSPSVPGMFYDDREDSTVHVRYMEEGRSKSTHHHDHEEEIAMLKEFRRPRDSLLCVIAEFYVHCSARVKDLRKRLNEVHANKYPDLLDHKAHNKLADVAHTLLKMAPYDPHTMSCRGLQRYILEILPMTDWSQEAVRPALNLILRRLERLFHKIYKKTTLRRHLDWDCAASLLRGVYMALHKYNFIAHLPYLKSLINTTLHIVLADASGLELSGSSHDVHHRSSRVETNVSVATVPTPQAFCSAVVKLTAMQMQALGDQFSLEHICGGMSVFPTQDKTQNMLVNLVLPLLIRVGCGRKDSPRMSQTDINFALTVILHAVVPPSKQSSSHGGKSTNYLSVSIGEMGRSGSVSQSDKQSRTRDSLYQIAFLGLKILLVCFERQLTPELHRVANCIKEMGTKLNGGLALWRFLDFLTSYRPSLFIILQPFIQYKMLSMSCATQQEYFIQHAIHEKLRGKNMPPPRSIGNVLMDLASELRSIRDDINALGEMRSRTATMASERSQQSYSTGRYTRRSVADLYSEQQGRKSTVTIPPPLLKKASKVNVMPLNAVATPGTPVSIATSPEAMVTAPVPAPVGLNSPKLTRKQSSRRIKATEGSNEILERFKKQQIDEDSVDAPLANPSRSKLHRQGSVYQKGYITKQRSICPIGEEMATEIISENILDEHCEDEGSELGSPSSPTSDGASGSPDFTTRGHRLQRQDAKSRKTFKIKRQKSRDLISIRRTQTVASRRYGMSGPAPLIEEEKSPGVLRKVSTVQEEGNIAPPIVESEQSHPQITEDKSGNSPNRGSNSSIDLGSPSDTEVKQSMRARYISKSQEDILKSAAPPGTVRGRIARQGARIVRSRSPSTSPVRHSGTPSPTHSIGAQSAPGGTYMRKGDSTDSVNSENAALLKSEDRLTQSPIIG</sequence>
<dbReference type="OrthoDB" id="5584001at2759"/>
<feature type="compositionally biased region" description="Low complexity" evidence="1">
    <location>
        <begin position="2622"/>
        <end position="2632"/>
    </location>
</feature>
<feature type="compositionally biased region" description="Polar residues" evidence="1">
    <location>
        <begin position="216"/>
        <end position="228"/>
    </location>
</feature>
<evidence type="ECO:0000313" key="5">
    <source>
        <dbReference type="Proteomes" id="UP000749559"/>
    </source>
</evidence>